<organism evidence="1">
    <name type="scientific">Clastoptera arizonana</name>
    <name type="common">Arizona spittle bug</name>
    <dbReference type="NCBI Taxonomy" id="38151"/>
    <lineage>
        <taxon>Eukaryota</taxon>
        <taxon>Metazoa</taxon>
        <taxon>Ecdysozoa</taxon>
        <taxon>Arthropoda</taxon>
        <taxon>Hexapoda</taxon>
        <taxon>Insecta</taxon>
        <taxon>Pterygota</taxon>
        <taxon>Neoptera</taxon>
        <taxon>Paraneoptera</taxon>
        <taxon>Hemiptera</taxon>
        <taxon>Auchenorrhyncha</taxon>
        <taxon>Cercopoidea</taxon>
        <taxon>Clastopteridae</taxon>
        <taxon>Clastoptera</taxon>
    </lineage>
</organism>
<proteinExistence type="predicted"/>
<reference evidence="1" key="1">
    <citation type="submission" date="2015-12" db="EMBL/GenBank/DDBJ databases">
        <title>De novo transcriptome assembly of four potential Pierce s Disease insect vectors from Arizona vineyards.</title>
        <authorList>
            <person name="Tassone E.E."/>
        </authorList>
    </citation>
    <scope>NUCLEOTIDE SEQUENCE</scope>
</reference>
<evidence type="ECO:0000313" key="1">
    <source>
        <dbReference type="EMBL" id="JAS28430.1"/>
    </source>
</evidence>
<dbReference type="AlphaFoldDB" id="A0A1B6DRY0"/>
<name>A0A1B6DRY0_9HEMI</name>
<protein>
    <submittedName>
        <fullName evidence="1">Uncharacterized protein</fullName>
    </submittedName>
</protein>
<accession>A0A1B6DRY0</accession>
<dbReference type="EMBL" id="GEDC01008868">
    <property type="protein sequence ID" value="JAS28430.1"/>
    <property type="molecule type" value="Transcribed_RNA"/>
</dbReference>
<sequence length="224" mass="25809">LKFSIVVHEVINVKQCWEELLQCKTMTRAAAALLMCLVLGVYSLDTSGQTEKENSKNDGEKTIMLESKGKEKNINDSLKFSVKIKLKIENMRSNTSFLFFQKNNIEGGSEFSESDNLNGTLRENELLQNNGTDLKKESSFIQTHDITDLDNDSLTVNERCMLMPECMMYGNKRRGHRKGGHRKCEHRTCRKRVNYMKMIKKVKSMDIASSVKKCKRKKKKVLRT</sequence>
<feature type="non-terminal residue" evidence="1">
    <location>
        <position position="1"/>
    </location>
</feature>
<gene>
    <name evidence="1" type="ORF">g.41968</name>
</gene>